<comment type="caution">
    <text evidence="3">The sequence shown here is derived from an EMBL/GenBank/DDBJ whole genome shotgun (WGS) entry which is preliminary data.</text>
</comment>
<keyword evidence="1" id="KW-0175">Coiled coil</keyword>
<feature type="non-terminal residue" evidence="3">
    <location>
        <position position="491"/>
    </location>
</feature>
<dbReference type="EMBL" id="CAJNIZ010002180">
    <property type="protein sequence ID" value="CAE7207168.1"/>
    <property type="molecule type" value="Genomic_DNA"/>
</dbReference>
<proteinExistence type="predicted"/>
<sequence length="491" mass="54674">VPKQLEAALAERTIAEVRRIAKAGLADPKAAELSEVQRLLELLRPIVDLLRQCAPEFVDVPKPGRQLFWRHAASVALGRTQAGVAYKQWLQSETILAAVEDELDAELQLQEDLHEACTEHAGGIKRDPEAAEDEPEAKRRCTASSASSASSASTSSSCVPPLDAATLRRMEEMKALQRQCDLDLVALRAQQLGEFERFVQQQEEKMAQAKARFQRNQTEQLLTIEKQNVQHIAELRSKHLKEIFAPCLWISAADGQDWHGFYMLSTQDSTDVAPVYCKYGSDKPFLFASGAQWWFSSRQNMLASAPCGFVHSTCAGHAAPNVIDASGWKMLGPDRTWHATDLRLVEVRSPVEFVVVSLAGEEILRKACSLEETVGQLRKDLQEPSRRHQTVLLCLNDNRLRKSTPLGCLNVKPGEPLQAVFMLRKCLACKNPIDGPPSRCGSCGKCHCRPCSRRLTRCWRCGKRVCRNCAAEVGIWFFMGMCPRCAQPPIA</sequence>
<protein>
    <submittedName>
        <fullName evidence="3">Uncharacterized protein</fullName>
    </submittedName>
</protein>
<evidence type="ECO:0000256" key="2">
    <source>
        <dbReference type="SAM" id="MobiDB-lite"/>
    </source>
</evidence>
<evidence type="ECO:0000313" key="3">
    <source>
        <dbReference type="EMBL" id="CAE7207168.1"/>
    </source>
</evidence>
<dbReference type="AlphaFoldDB" id="A0A812JHZ1"/>
<reference evidence="3" key="1">
    <citation type="submission" date="2021-02" db="EMBL/GenBank/DDBJ databases">
        <authorList>
            <person name="Dougan E. K."/>
            <person name="Rhodes N."/>
            <person name="Thang M."/>
            <person name="Chan C."/>
        </authorList>
    </citation>
    <scope>NUCLEOTIDE SEQUENCE</scope>
</reference>
<organism evidence="3 4">
    <name type="scientific">Symbiodinium pilosum</name>
    <name type="common">Dinoflagellate</name>
    <dbReference type="NCBI Taxonomy" id="2952"/>
    <lineage>
        <taxon>Eukaryota</taxon>
        <taxon>Sar</taxon>
        <taxon>Alveolata</taxon>
        <taxon>Dinophyceae</taxon>
        <taxon>Suessiales</taxon>
        <taxon>Symbiodiniaceae</taxon>
        <taxon>Symbiodinium</taxon>
    </lineage>
</organism>
<feature type="coiled-coil region" evidence="1">
    <location>
        <begin position="192"/>
        <end position="219"/>
    </location>
</feature>
<accession>A0A812JHZ1</accession>
<feature type="region of interest" description="Disordered" evidence="2">
    <location>
        <begin position="121"/>
        <end position="160"/>
    </location>
</feature>
<name>A0A812JHZ1_SYMPI</name>
<keyword evidence="4" id="KW-1185">Reference proteome</keyword>
<dbReference type="OrthoDB" id="420354at2759"/>
<dbReference type="Proteomes" id="UP000649617">
    <property type="component" value="Unassembled WGS sequence"/>
</dbReference>
<gene>
    <name evidence="3" type="ORF">SPIL2461_LOCUS2045</name>
</gene>
<feature type="compositionally biased region" description="Low complexity" evidence="2">
    <location>
        <begin position="142"/>
        <end position="157"/>
    </location>
</feature>
<evidence type="ECO:0000313" key="4">
    <source>
        <dbReference type="Proteomes" id="UP000649617"/>
    </source>
</evidence>
<evidence type="ECO:0000256" key="1">
    <source>
        <dbReference type="SAM" id="Coils"/>
    </source>
</evidence>